<dbReference type="Gene3D" id="3.30.70.640">
    <property type="entry name" value="Molybdopterin cofactor biosynthesis C (MoaC) domain"/>
    <property type="match status" value="1"/>
</dbReference>
<keyword evidence="6" id="KW-1185">Reference proteome</keyword>
<evidence type="ECO:0000256" key="1">
    <source>
        <dbReference type="ARBA" id="ARBA00005046"/>
    </source>
</evidence>
<dbReference type="EMBL" id="LHYK01000017">
    <property type="protein sequence ID" value="KXB08010.1"/>
    <property type="molecule type" value="Genomic_DNA"/>
</dbReference>
<reference evidence="5 6" key="1">
    <citation type="journal article" date="2016" name="Sci. Rep.">
        <title>Metabolic traits of an uncultured archaeal lineage -MSBL1- from brine pools of the Red Sea.</title>
        <authorList>
            <person name="Mwirichia R."/>
            <person name="Alam I."/>
            <person name="Rashid M."/>
            <person name="Vinu M."/>
            <person name="Ba-Alawi W."/>
            <person name="Anthony Kamau A."/>
            <person name="Kamanda Ngugi D."/>
            <person name="Goker M."/>
            <person name="Klenk H.P."/>
            <person name="Bajic V."/>
            <person name="Stingl U."/>
        </authorList>
    </citation>
    <scope>NUCLEOTIDE SEQUENCE [LARGE SCALE GENOMIC DNA]</scope>
    <source>
        <strain evidence="5">SCGC-AAA385D11</strain>
    </source>
</reference>
<evidence type="ECO:0000313" key="5">
    <source>
        <dbReference type="EMBL" id="KXB08010.1"/>
    </source>
</evidence>
<comment type="pathway">
    <text evidence="1">Cofactor biosynthesis; molybdopterin biosynthesis.</text>
</comment>
<dbReference type="InterPro" id="IPR023045">
    <property type="entry name" value="MoaC"/>
</dbReference>
<dbReference type="UniPathway" id="UPA00344"/>
<evidence type="ECO:0000259" key="4">
    <source>
        <dbReference type="Pfam" id="PF01967"/>
    </source>
</evidence>
<protein>
    <submittedName>
        <fullName evidence="5">Molybdenum cofactor biosynthesis protein MoaC</fullName>
    </submittedName>
</protein>
<dbReference type="InterPro" id="IPR036522">
    <property type="entry name" value="MoaC_sf"/>
</dbReference>
<dbReference type="GO" id="GO:0016829">
    <property type="term" value="F:lyase activity"/>
    <property type="evidence" value="ECO:0007669"/>
    <property type="project" value="UniProtKB-KW"/>
</dbReference>
<dbReference type="PANTHER" id="PTHR22960">
    <property type="entry name" value="MOLYBDOPTERIN COFACTOR SYNTHESIS PROTEIN A"/>
    <property type="match status" value="1"/>
</dbReference>
<feature type="domain" description="Molybdopterin cofactor biosynthesis C (MoaC)" evidence="4">
    <location>
        <begin position="4"/>
        <end position="142"/>
    </location>
</feature>
<keyword evidence="3" id="KW-0456">Lyase</keyword>
<dbReference type="SUPFAM" id="SSF55040">
    <property type="entry name" value="Molybdenum cofactor biosynthesis protein C, MoaC"/>
    <property type="match status" value="1"/>
</dbReference>
<accession>A0A133VNN0</accession>
<name>A0A133VNN0_9EURY</name>
<dbReference type="NCBIfam" id="NF008999">
    <property type="entry name" value="PRK12343.1"/>
    <property type="match status" value="1"/>
</dbReference>
<sequence>MARMVDVGEKPHVERRAKAEGFIVLKPDTVEKIKTGGIPKGDVLTVAKTAGIMAAKRTPEIVPLTHPIPITGVSINFELEEGGVMAEAEVKSRGQTGVEMEALTAVTVTLLTVWDMVKGFEKDNKGQYPTVKITDVEVVEKVKK</sequence>
<dbReference type="Proteomes" id="UP000070256">
    <property type="component" value="Unassembled WGS sequence"/>
</dbReference>
<comment type="caution">
    <text evidence="5">The sequence shown here is derived from an EMBL/GenBank/DDBJ whole genome shotgun (WGS) entry which is preliminary data.</text>
</comment>
<dbReference type="InterPro" id="IPR050105">
    <property type="entry name" value="MoCo_biosynth_MoaA/MoaC"/>
</dbReference>
<evidence type="ECO:0000256" key="3">
    <source>
        <dbReference type="ARBA" id="ARBA00023239"/>
    </source>
</evidence>
<dbReference type="PATRIC" id="fig|1698286.3.peg.110"/>
<evidence type="ECO:0000313" key="6">
    <source>
        <dbReference type="Proteomes" id="UP000070256"/>
    </source>
</evidence>
<dbReference type="AlphaFoldDB" id="A0A133VNN0"/>
<dbReference type="GO" id="GO:0006777">
    <property type="term" value="P:Mo-molybdopterin cofactor biosynthetic process"/>
    <property type="evidence" value="ECO:0007669"/>
    <property type="project" value="UniProtKB-KW"/>
</dbReference>
<dbReference type="Pfam" id="PF01967">
    <property type="entry name" value="MoaC"/>
    <property type="match status" value="1"/>
</dbReference>
<dbReference type="PANTHER" id="PTHR22960:SF29">
    <property type="entry name" value="CYCLIC PYRANOPTERIN MONOPHOSPHATE SYNTHASE"/>
    <property type="match status" value="1"/>
</dbReference>
<evidence type="ECO:0000256" key="2">
    <source>
        <dbReference type="ARBA" id="ARBA00023150"/>
    </source>
</evidence>
<dbReference type="InterPro" id="IPR002820">
    <property type="entry name" value="Mopterin_CF_biosynth-C_dom"/>
</dbReference>
<gene>
    <name evidence="5" type="ORF">AKJ58_01190</name>
</gene>
<proteinExistence type="predicted"/>
<dbReference type="NCBIfam" id="TIGR00581">
    <property type="entry name" value="moaC"/>
    <property type="match status" value="1"/>
</dbReference>
<organism evidence="5 6">
    <name type="scientific">candidate division MSBL1 archaeon SCGC-AAA385D11</name>
    <dbReference type="NCBI Taxonomy" id="1698286"/>
    <lineage>
        <taxon>Archaea</taxon>
        <taxon>Methanobacteriati</taxon>
        <taxon>Methanobacteriota</taxon>
        <taxon>candidate division MSBL1</taxon>
    </lineage>
</organism>
<keyword evidence="2" id="KW-0501">Molybdenum cofactor biosynthesis</keyword>